<keyword evidence="1" id="KW-1133">Transmembrane helix</keyword>
<evidence type="ECO:0008006" key="5">
    <source>
        <dbReference type="Google" id="ProtNLM"/>
    </source>
</evidence>
<organism evidence="3 4">
    <name type="scientific">Candidatus Kerfeldbacteria bacterium CG_4_10_14_0_8_um_filter_42_10</name>
    <dbReference type="NCBI Taxonomy" id="2014248"/>
    <lineage>
        <taxon>Bacteria</taxon>
        <taxon>Candidatus Kerfeldiibacteriota</taxon>
    </lineage>
</organism>
<proteinExistence type="predicted"/>
<protein>
    <recommendedName>
        <fullName evidence="5">DUF916 domain-containing protein</fullName>
    </recommendedName>
</protein>
<keyword evidence="1" id="KW-0472">Membrane</keyword>
<reference evidence="3 4" key="1">
    <citation type="submission" date="2017-09" db="EMBL/GenBank/DDBJ databases">
        <title>Depth-based differentiation of microbial function through sediment-hosted aquifers and enrichment of novel symbionts in the deep terrestrial subsurface.</title>
        <authorList>
            <person name="Probst A.J."/>
            <person name="Ladd B."/>
            <person name="Jarett J.K."/>
            <person name="Geller-Mcgrath D.E."/>
            <person name="Sieber C.M."/>
            <person name="Emerson J.B."/>
            <person name="Anantharaman K."/>
            <person name="Thomas B.C."/>
            <person name="Malmstrom R."/>
            <person name="Stieglmeier M."/>
            <person name="Klingl A."/>
            <person name="Woyke T."/>
            <person name="Ryan C.M."/>
            <person name="Banfield J.F."/>
        </authorList>
    </citation>
    <scope>NUCLEOTIDE SEQUENCE [LARGE SCALE GENOMIC DNA]</scope>
    <source>
        <strain evidence="3">CG_4_10_14_0_8_um_filter_42_10</strain>
    </source>
</reference>
<evidence type="ECO:0000313" key="4">
    <source>
        <dbReference type="Proteomes" id="UP000230779"/>
    </source>
</evidence>
<keyword evidence="2" id="KW-0732">Signal</keyword>
<sequence>MCSKSKKYLPFLIFSAVFFLFAGQRATALSLNPPTFDLAADRGQKIETAVTVFNETEKPLELFSEAVNFSVQNETGQPVFDFEDTAGTAAWFKVSSESITLAAKERKEVPVTINIPADAEPGGHYVTLFFGTQNKEIEKQGDAQISINSKLGSVFLIRVGGEVIEAGALVEFATKNNQLFFNRLPVSFVVLFQNSGNVHLKPVGTISINNLFDREIKTMEVNPQKLTVLPGVSRKYETSWGEIDNSSKRTMFYFWQELAREWKNFSLGKYQATLNISYGSNEANSASGVLSFWIFPWRLFLTALNALAPIILLLVIAVSRYNAWIVKKAQKGYKYWPKKRNKF</sequence>
<dbReference type="Proteomes" id="UP000230779">
    <property type="component" value="Unassembled WGS sequence"/>
</dbReference>
<gene>
    <name evidence="3" type="ORF">COY66_03225</name>
</gene>
<name>A0A2M7RJM1_9BACT</name>
<accession>A0A2M7RJM1</accession>
<evidence type="ECO:0000313" key="3">
    <source>
        <dbReference type="EMBL" id="PIY96727.1"/>
    </source>
</evidence>
<evidence type="ECO:0000256" key="2">
    <source>
        <dbReference type="SAM" id="SignalP"/>
    </source>
</evidence>
<dbReference type="AlphaFoldDB" id="A0A2M7RJM1"/>
<dbReference type="EMBL" id="PFMD01000031">
    <property type="protein sequence ID" value="PIY96727.1"/>
    <property type="molecule type" value="Genomic_DNA"/>
</dbReference>
<keyword evidence="1" id="KW-0812">Transmembrane</keyword>
<evidence type="ECO:0000256" key="1">
    <source>
        <dbReference type="SAM" id="Phobius"/>
    </source>
</evidence>
<feature type="signal peptide" evidence="2">
    <location>
        <begin position="1"/>
        <end position="22"/>
    </location>
</feature>
<feature type="chain" id="PRO_5014682716" description="DUF916 domain-containing protein" evidence="2">
    <location>
        <begin position="23"/>
        <end position="343"/>
    </location>
</feature>
<feature type="transmembrane region" description="Helical" evidence="1">
    <location>
        <begin position="295"/>
        <end position="318"/>
    </location>
</feature>
<comment type="caution">
    <text evidence="3">The sequence shown here is derived from an EMBL/GenBank/DDBJ whole genome shotgun (WGS) entry which is preliminary data.</text>
</comment>
<dbReference type="InterPro" id="IPR013783">
    <property type="entry name" value="Ig-like_fold"/>
</dbReference>
<dbReference type="Gene3D" id="2.60.40.10">
    <property type="entry name" value="Immunoglobulins"/>
    <property type="match status" value="1"/>
</dbReference>